<dbReference type="OrthoDB" id="6159119at2759"/>
<name>A0A2T7NTW7_POMCA</name>
<evidence type="ECO:0008006" key="9">
    <source>
        <dbReference type="Google" id="ProtNLM"/>
    </source>
</evidence>
<organism evidence="7 8">
    <name type="scientific">Pomacea canaliculata</name>
    <name type="common">Golden apple snail</name>
    <dbReference type="NCBI Taxonomy" id="400727"/>
    <lineage>
        <taxon>Eukaryota</taxon>
        <taxon>Metazoa</taxon>
        <taxon>Spiralia</taxon>
        <taxon>Lophotrochozoa</taxon>
        <taxon>Mollusca</taxon>
        <taxon>Gastropoda</taxon>
        <taxon>Caenogastropoda</taxon>
        <taxon>Architaenioglossa</taxon>
        <taxon>Ampullarioidea</taxon>
        <taxon>Ampullariidae</taxon>
        <taxon>Pomacea</taxon>
    </lineage>
</organism>
<evidence type="ECO:0000256" key="5">
    <source>
        <dbReference type="SAM" id="MobiDB-lite"/>
    </source>
</evidence>
<comment type="caution">
    <text evidence="7">The sequence shown here is derived from an EMBL/GenBank/DDBJ whole genome shotgun (WGS) entry which is preliminary data.</text>
</comment>
<evidence type="ECO:0000256" key="1">
    <source>
        <dbReference type="ARBA" id="ARBA00004370"/>
    </source>
</evidence>
<dbReference type="OMA" id="ENTECEM"/>
<feature type="transmembrane region" description="Helical" evidence="6">
    <location>
        <begin position="174"/>
        <end position="202"/>
    </location>
</feature>
<dbReference type="PANTHER" id="PTHR31395:SF23">
    <property type="entry name" value="GEO05642P1"/>
    <property type="match status" value="1"/>
</dbReference>
<dbReference type="Proteomes" id="UP000245119">
    <property type="component" value="Linkage Group LG9"/>
</dbReference>
<dbReference type="EMBL" id="PZQS01000009">
    <property type="protein sequence ID" value="PVD24619.1"/>
    <property type="molecule type" value="Genomic_DNA"/>
</dbReference>
<evidence type="ECO:0000256" key="3">
    <source>
        <dbReference type="ARBA" id="ARBA00022989"/>
    </source>
</evidence>
<keyword evidence="2 6" id="KW-0812">Transmembrane</keyword>
<sequence length="295" mass="32508">MLTMPSKAADMASGPWVGLLHHLRHLAVVLTMTCYLQGTRATSVYFSNYAHCGQKEPFSLQEDMFTVEVFSATGSIHETLFCNLTFRSPPDTGVCLTFNRLHIVDCGVTLHIYHRSSSSDKEWRKLSCDDEKPSTMCTSDRYVTLRLAKKKLNDNKNYDINILVEKASNLSGQVILASSIGLFVGIIVGVVVLIVTLAIIVLCCCCKPCKTQRPPGYAHTQVVTNASTHNHHVQPSAPPASEVANDEHTPLQSGSLYPSLPQPYPSVYGIPEAPPPYAPPPYEHHLQTDNYPTKV</sequence>
<dbReference type="AlphaFoldDB" id="A0A2T7NTW7"/>
<keyword evidence="8" id="KW-1185">Reference proteome</keyword>
<evidence type="ECO:0000256" key="4">
    <source>
        <dbReference type="ARBA" id="ARBA00023136"/>
    </source>
</evidence>
<feature type="compositionally biased region" description="Pro residues" evidence="5">
    <location>
        <begin position="272"/>
        <end position="281"/>
    </location>
</feature>
<evidence type="ECO:0000256" key="6">
    <source>
        <dbReference type="SAM" id="Phobius"/>
    </source>
</evidence>
<reference evidence="7 8" key="1">
    <citation type="submission" date="2018-04" db="EMBL/GenBank/DDBJ databases">
        <title>The genome of golden apple snail Pomacea canaliculata provides insight into stress tolerance and invasive adaptation.</title>
        <authorList>
            <person name="Liu C."/>
            <person name="Liu B."/>
            <person name="Ren Y."/>
            <person name="Zhang Y."/>
            <person name="Wang H."/>
            <person name="Li S."/>
            <person name="Jiang F."/>
            <person name="Yin L."/>
            <person name="Zhang G."/>
            <person name="Qian W."/>
            <person name="Fan W."/>
        </authorList>
    </citation>
    <scope>NUCLEOTIDE SEQUENCE [LARGE SCALE GENOMIC DNA]</scope>
    <source>
        <strain evidence="7">SZHN2017</strain>
        <tissue evidence="7">Muscle</tissue>
    </source>
</reference>
<feature type="region of interest" description="Disordered" evidence="5">
    <location>
        <begin position="271"/>
        <end position="295"/>
    </location>
</feature>
<proteinExistence type="predicted"/>
<keyword evidence="4 6" id="KW-0472">Membrane</keyword>
<evidence type="ECO:0000313" key="8">
    <source>
        <dbReference type="Proteomes" id="UP000245119"/>
    </source>
</evidence>
<evidence type="ECO:0000313" key="7">
    <source>
        <dbReference type="EMBL" id="PVD24619.1"/>
    </source>
</evidence>
<protein>
    <recommendedName>
        <fullName evidence="9">CUB domain-containing protein</fullName>
    </recommendedName>
</protein>
<evidence type="ECO:0000256" key="2">
    <source>
        <dbReference type="ARBA" id="ARBA00022692"/>
    </source>
</evidence>
<gene>
    <name evidence="7" type="ORF">C0Q70_15103</name>
</gene>
<keyword evidence="3 6" id="KW-1133">Transmembrane helix</keyword>
<accession>A0A2T7NTW7</accession>
<dbReference type="GO" id="GO:0016020">
    <property type="term" value="C:membrane"/>
    <property type="evidence" value="ECO:0007669"/>
    <property type="project" value="UniProtKB-SubCell"/>
</dbReference>
<dbReference type="PANTHER" id="PTHR31395">
    <property type="entry name" value="SHISA"/>
    <property type="match status" value="1"/>
</dbReference>
<comment type="subcellular location">
    <subcellularLocation>
        <location evidence="1">Membrane</location>
    </subcellularLocation>
</comment>
<dbReference type="InterPro" id="IPR026910">
    <property type="entry name" value="Shisa"/>
</dbReference>
<feature type="region of interest" description="Disordered" evidence="5">
    <location>
        <begin position="228"/>
        <end position="255"/>
    </location>
</feature>